<organism evidence="7 8">
    <name type="scientific">Pseudomonas frederiksbergensis</name>
    <dbReference type="NCBI Taxonomy" id="104087"/>
    <lineage>
        <taxon>Bacteria</taxon>
        <taxon>Pseudomonadati</taxon>
        <taxon>Pseudomonadota</taxon>
        <taxon>Gammaproteobacteria</taxon>
        <taxon>Pseudomonadales</taxon>
        <taxon>Pseudomonadaceae</taxon>
        <taxon>Pseudomonas</taxon>
    </lineage>
</organism>
<keyword evidence="4" id="KW-0067">ATP-binding</keyword>
<evidence type="ECO:0000259" key="6">
    <source>
        <dbReference type="Pfam" id="PF00580"/>
    </source>
</evidence>
<dbReference type="GO" id="GO:0005524">
    <property type="term" value="F:ATP binding"/>
    <property type="evidence" value="ECO:0007669"/>
    <property type="project" value="UniProtKB-KW"/>
</dbReference>
<dbReference type="InterPro" id="IPR027417">
    <property type="entry name" value="P-loop_NTPase"/>
</dbReference>
<comment type="caution">
    <text evidence="7">The sequence shown here is derived from an EMBL/GenBank/DDBJ whole genome shotgun (WGS) entry which is preliminary data.</text>
</comment>
<dbReference type="InterPro" id="IPR014016">
    <property type="entry name" value="UvrD-like_ATP-bd"/>
</dbReference>
<dbReference type="AlphaFoldDB" id="A0A423K9K2"/>
<evidence type="ECO:0000256" key="3">
    <source>
        <dbReference type="ARBA" id="ARBA00022806"/>
    </source>
</evidence>
<evidence type="ECO:0000313" key="7">
    <source>
        <dbReference type="EMBL" id="RON48551.1"/>
    </source>
</evidence>
<feature type="domain" description="UvrD-like helicase ATP-binding" evidence="6">
    <location>
        <begin position="5"/>
        <end position="58"/>
    </location>
</feature>
<dbReference type="GO" id="GO:0000725">
    <property type="term" value="P:recombinational repair"/>
    <property type="evidence" value="ECO:0007669"/>
    <property type="project" value="TreeGrafter"/>
</dbReference>
<keyword evidence="2" id="KW-0378">Hydrolase</keyword>
<proteinExistence type="predicted"/>
<evidence type="ECO:0000256" key="2">
    <source>
        <dbReference type="ARBA" id="ARBA00022801"/>
    </source>
</evidence>
<accession>A0A423K9K2</accession>
<evidence type="ECO:0000313" key="8">
    <source>
        <dbReference type="Proteomes" id="UP000285349"/>
    </source>
</evidence>
<evidence type="ECO:0000256" key="1">
    <source>
        <dbReference type="ARBA" id="ARBA00022741"/>
    </source>
</evidence>
<protein>
    <recommendedName>
        <fullName evidence="5">DNA 3'-5' helicase II</fullName>
    </recommendedName>
</protein>
<evidence type="ECO:0000256" key="4">
    <source>
        <dbReference type="ARBA" id="ARBA00022840"/>
    </source>
</evidence>
<gene>
    <name evidence="7" type="ORF">BK666_09005</name>
</gene>
<dbReference type="GO" id="GO:0016787">
    <property type="term" value="F:hydrolase activity"/>
    <property type="evidence" value="ECO:0007669"/>
    <property type="project" value="UniProtKB-KW"/>
</dbReference>
<dbReference type="PANTHER" id="PTHR11070">
    <property type="entry name" value="UVRD / RECB / PCRA DNA HELICASE FAMILY MEMBER"/>
    <property type="match status" value="1"/>
</dbReference>
<dbReference type="SUPFAM" id="SSF52540">
    <property type="entry name" value="P-loop containing nucleoside triphosphate hydrolases"/>
    <property type="match status" value="1"/>
</dbReference>
<sequence>MPNKLCMAGAGSGKTHKVITESIAEIKRGGKVLVVTYTTSNQQELRRRFLDIFGTHSDRFVVKGLFSFYLEDMVRPYQQALFPRRIDGICFNQRNPHMRPDSTFMLPGRAEQLDDKSYNPKHFLTPCETKAHTGFLAKLASRIMKVTKNSAAVRLGEIYTQVFFDEVQDLVGWDYEVLKGLNKVMPTPITCVGDFRQTVYETTFGQKAPKTAAEKIAAFKSMGFVYESLTLNRRCIQPICDVADAVHNGTYEATESAVKEVPPEFVHHLGIFIVKESDVPEYTKVFDPMVLRWSVTSGAKLLPTEARCYNFGGSKGLGFNRVLVLPTENQLHFVLDGRKPFPAKDETAQNKLYVAVTRARYSLGFIVPDKKAAGLRFPIWAKAPA</sequence>
<keyword evidence="3 7" id="KW-0347">Helicase</keyword>
<evidence type="ECO:0000256" key="5">
    <source>
        <dbReference type="ARBA" id="ARBA00034923"/>
    </source>
</evidence>
<name>A0A423K9K2_9PSED</name>
<dbReference type="Pfam" id="PF00580">
    <property type="entry name" value="UvrD-helicase"/>
    <property type="match status" value="1"/>
</dbReference>
<dbReference type="OrthoDB" id="5107704at2"/>
<dbReference type="GO" id="GO:0043138">
    <property type="term" value="F:3'-5' DNA helicase activity"/>
    <property type="evidence" value="ECO:0007669"/>
    <property type="project" value="TreeGrafter"/>
</dbReference>
<dbReference type="InterPro" id="IPR000212">
    <property type="entry name" value="DNA_helicase_UvrD/REP"/>
</dbReference>
<dbReference type="GO" id="GO:0003677">
    <property type="term" value="F:DNA binding"/>
    <property type="evidence" value="ECO:0007669"/>
    <property type="project" value="InterPro"/>
</dbReference>
<keyword evidence="1" id="KW-0547">Nucleotide-binding</keyword>
<dbReference type="EMBL" id="MOBQ01000011">
    <property type="protein sequence ID" value="RON48551.1"/>
    <property type="molecule type" value="Genomic_DNA"/>
</dbReference>
<dbReference type="PANTHER" id="PTHR11070:SF2">
    <property type="entry name" value="ATP-DEPENDENT DNA HELICASE SRS2"/>
    <property type="match status" value="1"/>
</dbReference>
<dbReference type="Gene3D" id="3.40.50.300">
    <property type="entry name" value="P-loop containing nucleotide triphosphate hydrolases"/>
    <property type="match status" value="1"/>
</dbReference>
<dbReference type="Proteomes" id="UP000285349">
    <property type="component" value="Unassembled WGS sequence"/>
</dbReference>
<dbReference type="RefSeq" id="WP_123509327.1">
    <property type="nucleotide sequence ID" value="NZ_MOBQ01000011.1"/>
</dbReference>
<reference evidence="7 8" key="1">
    <citation type="submission" date="2016-10" db="EMBL/GenBank/DDBJ databases">
        <title>Comparative genome analysis of multiple Pseudomonas spp. focuses on biocontrol and plant growth promoting traits.</title>
        <authorList>
            <person name="Tao X.-Y."/>
            <person name="Taylor C.G."/>
        </authorList>
    </citation>
    <scope>NUCLEOTIDE SEQUENCE [LARGE SCALE GENOMIC DNA]</scope>
    <source>
        <strain evidence="7 8">37A10</strain>
    </source>
</reference>